<reference evidence="6 7" key="1">
    <citation type="submission" date="2019-04" db="EMBL/GenBank/DDBJ databases">
        <title>Streptomyces oryziradicis sp. nov., a novel actinomycete isolated from rhizosphere soil of rice (Oryza sativa L.).</title>
        <authorList>
            <person name="Li C."/>
        </authorList>
    </citation>
    <scope>NUCLEOTIDE SEQUENCE [LARGE SCALE GENOMIC DNA]</scope>
    <source>
        <strain evidence="6 7">NEAU-C40</strain>
    </source>
</reference>
<dbReference type="Proteomes" id="UP000305778">
    <property type="component" value="Unassembled WGS sequence"/>
</dbReference>
<keyword evidence="3" id="KW-0812">Transmembrane</keyword>
<accession>A0A4U0SAX3</accession>
<comment type="caution">
    <text evidence="6">The sequence shown here is derived from an EMBL/GenBank/DDBJ whole genome shotgun (WGS) entry which is preliminary data.</text>
</comment>
<sequence>MQRRPFAALAAVLITASLALAGCSGGSSSGGSADSKAAAGRQAAPAAAGTAGAGSTGSGTKTDSKTSSLAQSYIVRTATLTVQANNVADALAQARTLVAGAGGYVGDENTSLDSKGLQHSRLQLRVPPDTYDRVLGDLAGLGRLLGRTVSAQDVTEQVVDVQSRIKTQQASVARVRELMNRATKISDIVSLEGQLSTREADLESLQAQQASLKERTGMATVTLVLTEPAAKPASAKPKAADGFWASVGNALTGGWHAFYVALRGVLMALAAVLPFAALGLAGWFVYRAVRKRLPAHPEPHSDDT</sequence>
<dbReference type="PROSITE" id="PS51257">
    <property type="entry name" value="PROKAR_LIPOPROTEIN"/>
    <property type="match status" value="1"/>
</dbReference>
<feature type="signal peptide" evidence="4">
    <location>
        <begin position="1"/>
        <end position="21"/>
    </location>
</feature>
<evidence type="ECO:0000256" key="2">
    <source>
        <dbReference type="SAM" id="MobiDB-lite"/>
    </source>
</evidence>
<feature type="coiled-coil region" evidence="1">
    <location>
        <begin position="188"/>
        <end position="215"/>
    </location>
</feature>
<dbReference type="Pfam" id="PF14257">
    <property type="entry name" value="DUF4349"/>
    <property type="match status" value="1"/>
</dbReference>
<feature type="chain" id="PRO_5038777922" evidence="4">
    <location>
        <begin position="22"/>
        <end position="304"/>
    </location>
</feature>
<evidence type="ECO:0000256" key="1">
    <source>
        <dbReference type="SAM" id="Coils"/>
    </source>
</evidence>
<gene>
    <name evidence="6" type="ORF">FCI23_31540</name>
</gene>
<evidence type="ECO:0000256" key="4">
    <source>
        <dbReference type="SAM" id="SignalP"/>
    </source>
</evidence>
<dbReference type="RefSeq" id="WP_136727397.1">
    <property type="nucleotide sequence ID" value="NZ_SUMC01000038.1"/>
</dbReference>
<name>A0A4U0SAX3_9ACTN</name>
<feature type="transmembrane region" description="Helical" evidence="3">
    <location>
        <begin position="265"/>
        <end position="286"/>
    </location>
</feature>
<keyword evidence="3" id="KW-1133">Transmembrane helix</keyword>
<dbReference type="EMBL" id="SUMC01000038">
    <property type="protein sequence ID" value="TKA06456.1"/>
    <property type="molecule type" value="Genomic_DNA"/>
</dbReference>
<feature type="domain" description="DUF4349" evidence="5">
    <location>
        <begin position="74"/>
        <end position="287"/>
    </location>
</feature>
<keyword evidence="7" id="KW-1185">Reference proteome</keyword>
<proteinExistence type="predicted"/>
<dbReference type="OrthoDB" id="186919at2"/>
<evidence type="ECO:0000259" key="5">
    <source>
        <dbReference type="Pfam" id="PF14257"/>
    </source>
</evidence>
<evidence type="ECO:0000313" key="7">
    <source>
        <dbReference type="Proteomes" id="UP000305778"/>
    </source>
</evidence>
<feature type="region of interest" description="Disordered" evidence="2">
    <location>
        <begin position="47"/>
        <end position="66"/>
    </location>
</feature>
<keyword evidence="3" id="KW-0472">Membrane</keyword>
<keyword evidence="4" id="KW-0732">Signal</keyword>
<keyword evidence="1" id="KW-0175">Coiled coil</keyword>
<organism evidence="6 7">
    <name type="scientific">Actinacidiphila oryziradicis</name>
    <dbReference type="NCBI Taxonomy" id="2571141"/>
    <lineage>
        <taxon>Bacteria</taxon>
        <taxon>Bacillati</taxon>
        <taxon>Actinomycetota</taxon>
        <taxon>Actinomycetes</taxon>
        <taxon>Kitasatosporales</taxon>
        <taxon>Streptomycetaceae</taxon>
        <taxon>Actinacidiphila</taxon>
    </lineage>
</organism>
<evidence type="ECO:0000256" key="3">
    <source>
        <dbReference type="SAM" id="Phobius"/>
    </source>
</evidence>
<evidence type="ECO:0000313" key="6">
    <source>
        <dbReference type="EMBL" id="TKA06456.1"/>
    </source>
</evidence>
<dbReference type="InterPro" id="IPR025645">
    <property type="entry name" value="DUF4349"/>
</dbReference>
<dbReference type="AlphaFoldDB" id="A0A4U0SAX3"/>
<protein>
    <submittedName>
        <fullName evidence="6">DUF4349 domain-containing protein</fullName>
    </submittedName>
</protein>